<name>A0ABP4ILF0_9PSEU</name>
<comment type="cofactor">
    <cofactor evidence="1">
        <name>Mg(2+)</name>
        <dbReference type="ChEBI" id="CHEBI:18420"/>
    </cofactor>
</comment>
<protein>
    <submittedName>
        <fullName evidence="6">NUDIX domain-containing protein</fullName>
    </submittedName>
</protein>
<evidence type="ECO:0000259" key="5">
    <source>
        <dbReference type="PROSITE" id="PS51462"/>
    </source>
</evidence>
<evidence type="ECO:0000256" key="1">
    <source>
        <dbReference type="ARBA" id="ARBA00001946"/>
    </source>
</evidence>
<evidence type="ECO:0000313" key="6">
    <source>
        <dbReference type="EMBL" id="GAA1390398.1"/>
    </source>
</evidence>
<dbReference type="InterPro" id="IPR020084">
    <property type="entry name" value="NUDIX_hydrolase_CS"/>
</dbReference>
<reference evidence="7" key="1">
    <citation type="journal article" date="2019" name="Int. J. Syst. Evol. Microbiol.">
        <title>The Global Catalogue of Microorganisms (GCM) 10K type strain sequencing project: providing services to taxonomists for standard genome sequencing and annotation.</title>
        <authorList>
            <consortium name="The Broad Institute Genomics Platform"/>
            <consortium name="The Broad Institute Genome Sequencing Center for Infectious Disease"/>
            <person name="Wu L."/>
            <person name="Ma J."/>
        </authorList>
    </citation>
    <scope>NUCLEOTIDE SEQUENCE [LARGE SCALE GENOMIC DNA]</scope>
    <source>
        <strain evidence="7">JCM 11896</strain>
    </source>
</reference>
<dbReference type="InterPro" id="IPR000086">
    <property type="entry name" value="NUDIX_hydrolase_dom"/>
</dbReference>
<evidence type="ECO:0000313" key="7">
    <source>
        <dbReference type="Proteomes" id="UP001501414"/>
    </source>
</evidence>
<evidence type="ECO:0000256" key="4">
    <source>
        <dbReference type="RuleBase" id="RU003476"/>
    </source>
</evidence>
<dbReference type="EMBL" id="BAAAJK010000011">
    <property type="protein sequence ID" value="GAA1390398.1"/>
    <property type="molecule type" value="Genomic_DNA"/>
</dbReference>
<dbReference type="PANTHER" id="PTHR43046">
    <property type="entry name" value="GDP-MANNOSE MANNOSYL HYDROLASE"/>
    <property type="match status" value="1"/>
</dbReference>
<keyword evidence="7" id="KW-1185">Reference proteome</keyword>
<dbReference type="Pfam" id="PF00293">
    <property type="entry name" value="NUDIX"/>
    <property type="match status" value="1"/>
</dbReference>
<gene>
    <name evidence="6" type="ORF">GCM10009613_30910</name>
</gene>
<dbReference type="Gene3D" id="3.90.79.10">
    <property type="entry name" value="Nucleoside Triphosphate Pyrophosphohydrolase"/>
    <property type="match status" value="1"/>
</dbReference>
<dbReference type="PROSITE" id="PS00893">
    <property type="entry name" value="NUDIX_BOX"/>
    <property type="match status" value="1"/>
</dbReference>
<keyword evidence="3 4" id="KW-0378">Hydrolase</keyword>
<dbReference type="Proteomes" id="UP001501414">
    <property type="component" value="Unassembled WGS sequence"/>
</dbReference>
<dbReference type="InterPro" id="IPR015797">
    <property type="entry name" value="NUDIX_hydrolase-like_dom_sf"/>
</dbReference>
<evidence type="ECO:0000256" key="3">
    <source>
        <dbReference type="ARBA" id="ARBA00022801"/>
    </source>
</evidence>
<proteinExistence type="inferred from homology"/>
<dbReference type="PRINTS" id="PR00502">
    <property type="entry name" value="NUDIXFAMILY"/>
</dbReference>
<dbReference type="PROSITE" id="PS51462">
    <property type="entry name" value="NUDIX"/>
    <property type="match status" value="1"/>
</dbReference>
<organism evidence="6 7">
    <name type="scientific">Pseudonocardia kongjuensis</name>
    <dbReference type="NCBI Taxonomy" id="102227"/>
    <lineage>
        <taxon>Bacteria</taxon>
        <taxon>Bacillati</taxon>
        <taxon>Actinomycetota</taxon>
        <taxon>Actinomycetes</taxon>
        <taxon>Pseudonocardiales</taxon>
        <taxon>Pseudonocardiaceae</taxon>
        <taxon>Pseudonocardia</taxon>
    </lineage>
</organism>
<sequence>MTDREPAVRRVYYHDPAAPPATVVVPAVVVAVPGPDGTLLLVRRCDSGGWELPGGRVDVGESAAAAAVRETAEESGVLVTVTGLIGVHSDPGYVVRSPAGEVRQPFVLLLRGREVGGTVRADLHETSDARWFAPAGIAGLPVEPAARVLIEHALAAGPEPHIH</sequence>
<comment type="similarity">
    <text evidence="2 4">Belongs to the Nudix hydrolase family.</text>
</comment>
<dbReference type="PANTHER" id="PTHR43046:SF16">
    <property type="entry name" value="ADP-RIBOSE PYROPHOSPHATASE YJHB-RELATED"/>
    <property type="match status" value="1"/>
</dbReference>
<comment type="caution">
    <text evidence="6">The sequence shown here is derived from an EMBL/GenBank/DDBJ whole genome shotgun (WGS) entry which is preliminary data.</text>
</comment>
<accession>A0ABP4ILF0</accession>
<feature type="domain" description="Nudix hydrolase" evidence="5">
    <location>
        <begin position="21"/>
        <end position="154"/>
    </location>
</feature>
<dbReference type="SUPFAM" id="SSF55811">
    <property type="entry name" value="Nudix"/>
    <property type="match status" value="1"/>
</dbReference>
<evidence type="ECO:0000256" key="2">
    <source>
        <dbReference type="ARBA" id="ARBA00005582"/>
    </source>
</evidence>
<dbReference type="InterPro" id="IPR020476">
    <property type="entry name" value="Nudix_hydrolase"/>
</dbReference>